<keyword evidence="2" id="KW-1185">Reference proteome</keyword>
<reference evidence="1 2" key="1">
    <citation type="submission" date="2016-02" db="EMBL/GenBank/DDBJ databases">
        <title>Genome analysis of coral dinoflagellate symbionts highlights evolutionary adaptations to a symbiotic lifestyle.</title>
        <authorList>
            <person name="Aranda M."/>
            <person name="Li Y."/>
            <person name="Liew Y.J."/>
            <person name="Baumgarten S."/>
            <person name="Simakov O."/>
            <person name="Wilson M."/>
            <person name="Piel J."/>
            <person name="Ashoor H."/>
            <person name="Bougouffa S."/>
            <person name="Bajic V.B."/>
            <person name="Ryu T."/>
            <person name="Ravasi T."/>
            <person name="Bayer T."/>
            <person name="Micklem G."/>
            <person name="Kim H."/>
            <person name="Bhak J."/>
            <person name="Lajeunesse T.C."/>
            <person name="Voolstra C.R."/>
        </authorList>
    </citation>
    <scope>NUCLEOTIDE SEQUENCE [LARGE SCALE GENOMIC DNA]</scope>
    <source>
        <strain evidence="1 2">CCMP2467</strain>
    </source>
</reference>
<protein>
    <submittedName>
        <fullName evidence="1">Uncharacterized protein</fullName>
    </submittedName>
</protein>
<dbReference type="EMBL" id="LSRX01003527">
    <property type="protein sequence ID" value="OLP74567.1"/>
    <property type="molecule type" value="Genomic_DNA"/>
</dbReference>
<sequence length="119" mass="13606">MHLRYQLYCQSTVTPETQEAQEVPKEAESMTCLIIAGDHKQMRCHSSSNFLQEEKAEELEYEPHGCANMAVLPMWALSPPSCRKFGDFASAAVEEEWMFGVKILHFNRFDNFADVQTSV</sequence>
<name>A0A1Q9BV48_SYMMI</name>
<accession>A0A1Q9BV48</accession>
<organism evidence="1 2">
    <name type="scientific">Symbiodinium microadriaticum</name>
    <name type="common">Dinoflagellate</name>
    <name type="synonym">Zooxanthella microadriatica</name>
    <dbReference type="NCBI Taxonomy" id="2951"/>
    <lineage>
        <taxon>Eukaryota</taxon>
        <taxon>Sar</taxon>
        <taxon>Alveolata</taxon>
        <taxon>Dinophyceae</taxon>
        <taxon>Suessiales</taxon>
        <taxon>Symbiodiniaceae</taxon>
        <taxon>Symbiodinium</taxon>
    </lineage>
</organism>
<dbReference type="Proteomes" id="UP000186817">
    <property type="component" value="Unassembled WGS sequence"/>
</dbReference>
<proteinExistence type="predicted"/>
<gene>
    <name evidence="1" type="ORF">AK812_SmicGene45853</name>
</gene>
<evidence type="ECO:0000313" key="1">
    <source>
        <dbReference type="EMBL" id="OLP74567.1"/>
    </source>
</evidence>
<dbReference type="AlphaFoldDB" id="A0A1Q9BV48"/>
<evidence type="ECO:0000313" key="2">
    <source>
        <dbReference type="Proteomes" id="UP000186817"/>
    </source>
</evidence>
<comment type="caution">
    <text evidence="1">The sequence shown here is derived from an EMBL/GenBank/DDBJ whole genome shotgun (WGS) entry which is preliminary data.</text>
</comment>